<dbReference type="OMA" id="EHGFETW"/>
<dbReference type="PANTHER" id="PTHR33987">
    <property type="entry name" value="CALCINEURIN-LIKE METALLO-PHOSPHOESTERASE SUPERFAMILY PROTEIN"/>
    <property type="match status" value="1"/>
</dbReference>
<dbReference type="AlphaFoldDB" id="A0A0V0QTH5"/>
<dbReference type="InterPro" id="IPR029052">
    <property type="entry name" value="Metallo-depent_PP-like"/>
</dbReference>
<keyword evidence="1" id="KW-0732">Signal</keyword>
<feature type="chain" id="PRO_5006867598" description="PhoD-like phosphatase metallophosphatase domain-containing protein" evidence="1">
    <location>
        <begin position="25"/>
        <end position="424"/>
    </location>
</feature>
<dbReference type="Gene3D" id="3.60.21.70">
    <property type="entry name" value="PhoD-like phosphatase"/>
    <property type="match status" value="1"/>
</dbReference>
<evidence type="ECO:0000313" key="4">
    <source>
        <dbReference type="Proteomes" id="UP000054937"/>
    </source>
</evidence>
<dbReference type="PANTHER" id="PTHR33987:SF1">
    <property type="entry name" value="CALCINEURIN-LIKE METALLO-PHOSPHOESTERASE SUPERFAMILY PROTEIN"/>
    <property type="match status" value="1"/>
</dbReference>
<keyword evidence="4" id="KW-1185">Reference proteome</keyword>
<evidence type="ECO:0000313" key="3">
    <source>
        <dbReference type="EMBL" id="KRX05540.1"/>
    </source>
</evidence>
<feature type="signal peptide" evidence="1">
    <location>
        <begin position="1"/>
        <end position="24"/>
    </location>
</feature>
<comment type="caution">
    <text evidence="3">The sequence shown here is derived from an EMBL/GenBank/DDBJ whole genome shotgun (WGS) entry which is preliminary data.</text>
</comment>
<accession>A0A0V0QTH5</accession>
<name>A0A0V0QTH5_PSEPJ</name>
<evidence type="ECO:0000259" key="2">
    <source>
        <dbReference type="Pfam" id="PF09423"/>
    </source>
</evidence>
<dbReference type="OrthoDB" id="10266805at2759"/>
<protein>
    <recommendedName>
        <fullName evidence="2">PhoD-like phosphatase metallophosphatase domain-containing protein</fullName>
    </recommendedName>
</protein>
<dbReference type="CDD" id="cd07389">
    <property type="entry name" value="MPP_PhoD"/>
    <property type="match status" value="1"/>
</dbReference>
<dbReference type="FunCoup" id="A0A0V0QTH5">
    <property type="interactions" value="34"/>
</dbReference>
<dbReference type="EMBL" id="LDAU01000106">
    <property type="protein sequence ID" value="KRX05540.1"/>
    <property type="molecule type" value="Genomic_DNA"/>
</dbReference>
<dbReference type="InterPro" id="IPR018946">
    <property type="entry name" value="PhoD-like_MPP"/>
</dbReference>
<dbReference type="InterPro" id="IPR038607">
    <property type="entry name" value="PhoD-like_sf"/>
</dbReference>
<feature type="domain" description="PhoD-like phosphatase metallophosphatase" evidence="2">
    <location>
        <begin position="48"/>
        <end position="347"/>
    </location>
</feature>
<proteinExistence type="predicted"/>
<dbReference type="Proteomes" id="UP000054937">
    <property type="component" value="Unassembled WGS sequence"/>
</dbReference>
<reference evidence="3 4" key="1">
    <citation type="journal article" date="2015" name="Sci. Rep.">
        <title>Genome of the facultative scuticociliatosis pathogen Pseudocohnilembus persalinus provides insight into its virulence through horizontal gene transfer.</title>
        <authorList>
            <person name="Xiong J."/>
            <person name="Wang G."/>
            <person name="Cheng J."/>
            <person name="Tian M."/>
            <person name="Pan X."/>
            <person name="Warren A."/>
            <person name="Jiang C."/>
            <person name="Yuan D."/>
            <person name="Miao W."/>
        </authorList>
    </citation>
    <scope>NUCLEOTIDE SEQUENCE [LARGE SCALE GENOMIC DNA]</scope>
    <source>
        <strain evidence="3">36N120E</strain>
    </source>
</reference>
<organism evidence="3 4">
    <name type="scientific">Pseudocohnilembus persalinus</name>
    <name type="common">Ciliate</name>
    <dbReference type="NCBI Taxonomy" id="266149"/>
    <lineage>
        <taxon>Eukaryota</taxon>
        <taxon>Sar</taxon>
        <taxon>Alveolata</taxon>
        <taxon>Ciliophora</taxon>
        <taxon>Intramacronucleata</taxon>
        <taxon>Oligohymenophorea</taxon>
        <taxon>Scuticociliatia</taxon>
        <taxon>Philasterida</taxon>
        <taxon>Pseudocohnilembidae</taxon>
        <taxon>Pseudocohnilembus</taxon>
    </lineage>
</organism>
<dbReference type="Pfam" id="PF09423">
    <property type="entry name" value="PhoD"/>
    <property type="match status" value="1"/>
</dbReference>
<evidence type="ECO:0000256" key="1">
    <source>
        <dbReference type="SAM" id="SignalP"/>
    </source>
</evidence>
<sequence length="424" mass="49917">MKKNKEMRLVIFVLILFIFQNIKGHELPLYKPETIPVKDEGNIRITFGSCNKYEENQQANIFKTISKQHPDSFVWLGDIAYIDSYWIPYCFFWWVPEQDIENMYRKFNSTKNDVAYQQLLGTGTRILGIYDDHDYNNNDGGRLNPYKKVMQEMLFNFLDEPMESPRRKNDILFGSYYFGENKKVKLILLDGRSEKHENSEVNAWDNLGEIQWQMLEEQLNDPNVELFIIASGYVIIPDDKFIIENWFWPSKRKLLNILKKYKKRTIFLAGDIHYGEISDFSYCTQKQYGFPFIEVISSGLSFSEVDFPLIDYLRFIAVTDNFSKEEDRYYGNNFGQIDVQIDENDIDNSIVNIQIYGFDNEKAKVSRKVFFKELNHNEDLIEPGFVCPIQEGVIQVDQGITKNHFSKTNYGKKSNLDKVIPKII</sequence>
<gene>
    <name evidence="3" type="ORF">PPERSA_12718</name>
</gene>
<dbReference type="SUPFAM" id="SSF56300">
    <property type="entry name" value="Metallo-dependent phosphatases"/>
    <property type="match status" value="1"/>
</dbReference>
<dbReference type="InParanoid" id="A0A0V0QTH5"/>